<keyword evidence="4" id="KW-0539">Nucleus</keyword>
<gene>
    <name evidence="6" type="ORF">PCOS0759_LOCUS1835</name>
</gene>
<name>A0A7S1KMD6_9EUKA</name>
<dbReference type="InterPro" id="IPR003035">
    <property type="entry name" value="RWP-RK_dom"/>
</dbReference>
<dbReference type="GO" id="GO:0003677">
    <property type="term" value="F:DNA binding"/>
    <property type="evidence" value="ECO:0007669"/>
    <property type="project" value="UniProtKB-KW"/>
</dbReference>
<dbReference type="EMBL" id="HBGD01002202">
    <property type="protein sequence ID" value="CAD9078603.1"/>
    <property type="molecule type" value="Transcribed_RNA"/>
</dbReference>
<sequence length="104" mass="12155">MSTKRKLITKFDIVEVLHLKQTDAAKTLGVSLSTLKSRYYKLFAGKWPNSQERELMLTTSFNRRVEEHILSAVRIPNLLNSREEDEKKIHPDAFKVLQRNSDVR</sequence>
<organism evidence="6">
    <name type="scientific">Percolomonas cosmopolitus</name>
    <dbReference type="NCBI Taxonomy" id="63605"/>
    <lineage>
        <taxon>Eukaryota</taxon>
        <taxon>Discoba</taxon>
        <taxon>Heterolobosea</taxon>
        <taxon>Tetramitia</taxon>
        <taxon>Eutetramitia</taxon>
        <taxon>Percolomonadidae</taxon>
        <taxon>Percolomonas</taxon>
    </lineage>
</organism>
<reference evidence="6" key="1">
    <citation type="submission" date="2021-01" db="EMBL/GenBank/DDBJ databases">
        <authorList>
            <person name="Corre E."/>
            <person name="Pelletier E."/>
            <person name="Niang G."/>
            <person name="Scheremetjew M."/>
            <person name="Finn R."/>
            <person name="Kale V."/>
            <person name="Holt S."/>
            <person name="Cochrane G."/>
            <person name="Meng A."/>
            <person name="Brown T."/>
            <person name="Cohen L."/>
        </authorList>
    </citation>
    <scope>NUCLEOTIDE SEQUENCE</scope>
    <source>
        <strain evidence="6">WS</strain>
    </source>
</reference>
<keyword evidence="3" id="KW-0804">Transcription</keyword>
<evidence type="ECO:0000256" key="1">
    <source>
        <dbReference type="ARBA" id="ARBA00023015"/>
    </source>
</evidence>
<evidence type="ECO:0000313" key="6">
    <source>
        <dbReference type="EMBL" id="CAD9078603.1"/>
    </source>
</evidence>
<evidence type="ECO:0000256" key="2">
    <source>
        <dbReference type="ARBA" id="ARBA00023125"/>
    </source>
</evidence>
<dbReference type="AlphaFoldDB" id="A0A7S1KMD6"/>
<keyword evidence="2" id="KW-0238">DNA-binding</keyword>
<evidence type="ECO:0000259" key="5">
    <source>
        <dbReference type="Pfam" id="PF02042"/>
    </source>
</evidence>
<dbReference type="Pfam" id="PF02042">
    <property type="entry name" value="RWP-RK"/>
    <property type="match status" value="1"/>
</dbReference>
<feature type="domain" description="RWP-RK" evidence="5">
    <location>
        <begin position="8"/>
        <end position="51"/>
    </location>
</feature>
<evidence type="ECO:0000256" key="4">
    <source>
        <dbReference type="ARBA" id="ARBA00023242"/>
    </source>
</evidence>
<protein>
    <recommendedName>
        <fullName evidence="5">RWP-RK domain-containing protein</fullName>
    </recommendedName>
</protein>
<keyword evidence="1" id="KW-0805">Transcription regulation</keyword>
<accession>A0A7S1KMD6</accession>
<proteinExistence type="predicted"/>
<evidence type="ECO:0000256" key="3">
    <source>
        <dbReference type="ARBA" id="ARBA00023163"/>
    </source>
</evidence>